<dbReference type="Gene3D" id="1.25.40.10">
    <property type="entry name" value="Tetratricopeptide repeat domain"/>
    <property type="match status" value="1"/>
</dbReference>
<evidence type="ECO:0000313" key="2">
    <source>
        <dbReference type="Proteomes" id="UP000245627"/>
    </source>
</evidence>
<dbReference type="SUPFAM" id="SSF48452">
    <property type="entry name" value="TPR-like"/>
    <property type="match status" value="1"/>
</dbReference>
<evidence type="ECO:0008006" key="3">
    <source>
        <dbReference type="Google" id="ProtNLM"/>
    </source>
</evidence>
<dbReference type="InterPro" id="IPR011990">
    <property type="entry name" value="TPR-like_helical_dom_sf"/>
</dbReference>
<sequence length="103" mass="11417">MLNTLAIDPDYVEANLNTAAIIMNMANQALMDLNGDKSVSDADYNTRVETIKADMGKAVPYLEKALSKDPNNTNTLSNLKSYYIFIQDEDKANEIQAKLEAAR</sequence>
<dbReference type="OrthoDB" id="739506at2"/>
<dbReference type="RefSeq" id="WP_116776403.1">
    <property type="nucleotide sequence ID" value="NZ_QDKG01000005.1"/>
</dbReference>
<dbReference type="EMBL" id="QDKG01000005">
    <property type="protein sequence ID" value="PVH24454.1"/>
    <property type="molecule type" value="Genomic_DNA"/>
</dbReference>
<name>A0A2T8HGC3_9SPHI</name>
<gene>
    <name evidence="1" type="ORF">DC487_12985</name>
</gene>
<keyword evidence="2" id="KW-1185">Reference proteome</keyword>
<reference evidence="1 2" key="1">
    <citation type="submission" date="2018-04" db="EMBL/GenBank/DDBJ databases">
        <title>Sphingobacterium cortibacter sp. nov.</title>
        <authorList>
            <person name="Li Y."/>
        </authorList>
    </citation>
    <scope>NUCLEOTIDE SEQUENCE [LARGE SCALE GENOMIC DNA]</scope>
    <source>
        <strain evidence="1 2">2c-3</strain>
    </source>
</reference>
<dbReference type="Proteomes" id="UP000245627">
    <property type="component" value="Unassembled WGS sequence"/>
</dbReference>
<evidence type="ECO:0000313" key="1">
    <source>
        <dbReference type="EMBL" id="PVH24454.1"/>
    </source>
</evidence>
<accession>A0A2T8HGC3</accession>
<dbReference type="AlphaFoldDB" id="A0A2T8HGC3"/>
<comment type="caution">
    <text evidence="1">The sequence shown here is derived from an EMBL/GenBank/DDBJ whole genome shotgun (WGS) entry which is preliminary data.</text>
</comment>
<organism evidence="1 2">
    <name type="scientific">Sphingobacterium corticibacter</name>
    <dbReference type="NCBI Taxonomy" id="2171749"/>
    <lineage>
        <taxon>Bacteria</taxon>
        <taxon>Pseudomonadati</taxon>
        <taxon>Bacteroidota</taxon>
        <taxon>Sphingobacteriia</taxon>
        <taxon>Sphingobacteriales</taxon>
        <taxon>Sphingobacteriaceae</taxon>
        <taxon>Sphingobacterium</taxon>
    </lineage>
</organism>
<proteinExistence type="predicted"/>
<protein>
    <recommendedName>
        <fullName evidence="3">Tetratricopeptide repeat protein</fullName>
    </recommendedName>
</protein>